<evidence type="ECO:0000313" key="2">
    <source>
        <dbReference type="Proteomes" id="UP000315995"/>
    </source>
</evidence>
<accession>A0A4Y6PRH3</accession>
<dbReference type="AlphaFoldDB" id="A0A4Y6PRH3"/>
<evidence type="ECO:0000313" key="1">
    <source>
        <dbReference type="EMBL" id="QDG50823.1"/>
    </source>
</evidence>
<dbReference type="Gene3D" id="3.40.630.30">
    <property type="match status" value="1"/>
</dbReference>
<sequence>MSATTPIQFSTPRRLRLRRLTVADLAAIGWIDAHPGVCRFEPLAARERLVQLIASYPSAQFAVEVDHRLVGALMGFPSESGPPMCSQPWEALTAPFGAAELDVDGTVLIGEGAVWRDVLEDDQIDHLLCVGRKAVVQQLGLDETVSVVCASSWAAWRDRLAPQAFVQQVHAGGISDRAIAAYVRAGWAIRGFWEDAETLKVLVRWENRRR</sequence>
<dbReference type="RefSeq" id="WP_141197315.1">
    <property type="nucleotide sequence ID" value="NZ_CP041186.1"/>
</dbReference>
<gene>
    <name evidence="1" type="ORF">FIV42_08785</name>
</gene>
<proteinExistence type="predicted"/>
<dbReference type="SUPFAM" id="SSF55729">
    <property type="entry name" value="Acyl-CoA N-acyltransferases (Nat)"/>
    <property type="match status" value="1"/>
</dbReference>
<reference evidence="1 2" key="1">
    <citation type="submission" date="2019-06" db="EMBL/GenBank/DDBJ databases">
        <title>Persicimonas caeni gen. nov., sp. nov., a predatory bacterium isolated from solar saltern.</title>
        <authorList>
            <person name="Wang S."/>
        </authorList>
    </citation>
    <scope>NUCLEOTIDE SEQUENCE [LARGE SCALE GENOMIC DNA]</scope>
    <source>
        <strain evidence="1 2">YN101</strain>
    </source>
</reference>
<name>A0A4Y6PRH3_PERCE</name>
<keyword evidence="2" id="KW-1185">Reference proteome</keyword>
<protein>
    <recommendedName>
        <fullName evidence="3">N-acetyltransferase domain-containing protein</fullName>
    </recommendedName>
</protein>
<dbReference type="Proteomes" id="UP000315995">
    <property type="component" value="Chromosome"/>
</dbReference>
<dbReference type="EMBL" id="CP041186">
    <property type="protein sequence ID" value="QDG50823.1"/>
    <property type="molecule type" value="Genomic_DNA"/>
</dbReference>
<accession>A0A5B8Y348</accession>
<dbReference type="InterPro" id="IPR016181">
    <property type="entry name" value="Acyl_CoA_acyltransferase"/>
</dbReference>
<evidence type="ECO:0008006" key="3">
    <source>
        <dbReference type="Google" id="ProtNLM"/>
    </source>
</evidence>
<organism evidence="1 2">
    <name type="scientific">Persicimonas caeni</name>
    <dbReference type="NCBI Taxonomy" id="2292766"/>
    <lineage>
        <taxon>Bacteria</taxon>
        <taxon>Deltaproteobacteria</taxon>
        <taxon>Bradymonadales</taxon>
        <taxon>Bradymonadaceae</taxon>
        <taxon>Persicimonas</taxon>
    </lineage>
</organism>